<dbReference type="InterPro" id="IPR015797">
    <property type="entry name" value="NUDIX_hydrolase-like_dom_sf"/>
</dbReference>
<dbReference type="Gene3D" id="3.90.79.10">
    <property type="entry name" value="Nucleoside Triphosphate Pyrophosphohydrolase"/>
    <property type="match status" value="1"/>
</dbReference>
<dbReference type="PANTHER" id="PTHR43046:SF16">
    <property type="entry name" value="ADP-RIBOSE PYROPHOSPHATASE YJHB-RELATED"/>
    <property type="match status" value="1"/>
</dbReference>
<accession>A0A317JUF5</accession>
<evidence type="ECO:0000256" key="2">
    <source>
        <dbReference type="ARBA" id="ARBA00022801"/>
    </source>
</evidence>
<organism evidence="4 5">
    <name type="scientific">Candidatus Cerribacteria bacterium 'Amazon FNV 2010 28 9'</name>
    <dbReference type="NCBI Taxonomy" id="2081795"/>
    <lineage>
        <taxon>Bacteria</taxon>
        <taxon>Candidatus Cerribacteria</taxon>
    </lineage>
</organism>
<dbReference type="EMBL" id="PSRQ01000003">
    <property type="protein sequence ID" value="PWU24302.1"/>
    <property type="molecule type" value="Genomic_DNA"/>
</dbReference>
<dbReference type="PROSITE" id="PS00893">
    <property type="entry name" value="NUDIX_BOX"/>
    <property type="match status" value="1"/>
</dbReference>
<evidence type="ECO:0000313" key="4">
    <source>
        <dbReference type="EMBL" id="PWU24302.1"/>
    </source>
</evidence>
<dbReference type="InterPro" id="IPR000086">
    <property type="entry name" value="NUDIX_hydrolase_dom"/>
</dbReference>
<reference evidence="4 5" key="1">
    <citation type="submission" date="2018-02" db="EMBL/GenBank/DDBJ databases">
        <title>Genomic Reconstructions from Amazon Rainforest and Pasture Soil Reveal Novel Insights into the Physiology of Candidate Phyla in Tropical Sites.</title>
        <authorList>
            <person name="Kroeger M.E."/>
            <person name="Delmont T."/>
            <person name="Eren A.M."/>
            <person name="Guo J."/>
            <person name="Meyer K.M."/>
            <person name="Khan K."/>
            <person name="Rodrigues J.L.M."/>
            <person name="Bohannan B.J.M."/>
            <person name="Tringe S."/>
            <person name="Borges C.D."/>
            <person name="Tiedje J."/>
            <person name="Tsai S.M."/>
            <person name="Nusslein K."/>
        </authorList>
    </citation>
    <scope>NUCLEOTIDE SEQUENCE [LARGE SCALE GENOMIC DNA]</scope>
    <source>
        <strain evidence="4">Amazon FNV 2010 28 9</strain>
    </source>
</reference>
<dbReference type="SUPFAM" id="SSF55811">
    <property type="entry name" value="Nudix"/>
    <property type="match status" value="1"/>
</dbReference>
<name>A0A317JUF5_9BACT</name>
<gene>
    <name evidence="4" type="ORF">C5B42_00105</name>
</gene>
<dbReference type="Pfam" id="PF00293">
    <property type="entry name" value="NUDIX"/>
    <property type="match status" value="1"/>
</dbReference>
<dbReference type="AlphaFoldDB" id="A0A317JUF5"/>
<proteinExistence type="predicted"/>
<dbReference type="CDD" id="cd04683">
    <property type="entry name" value="NUDIX_Hydrolase"/>
    <property type="match status" value="1"/>
</dbReference>
<comment type="caution">
    <text evidence="4">The sequence shown here is derived from an EMBL/GenBank/DDBJ whole genome shotgun (WGS) entry which is preliminary data.</text>
</comment>
<feature type="domain" description="Nudix hydrolase" evidence="3">
    <location>
        <begin position="8"/>
        <end position="141"/>
    </location>
</feature>
<dbReference type="InterPro" id="IPR020084">
    <property type="entry name" value="NUDIX_hydrolase_CS"/>
</dbReference>
<dbReference type="GO" id="GO:0016787">
    <property type="term" value="F:hydrolase activity"/>
    <property type="evidence" value="ECO:0007669"/>
    <property type="project" value="UniProtKB-KW"/>
</dbReference>
<protein>
    <submittedName>
        <fullName evidence="4">NUDIX hydrolase</fullName>
    </submittedName>
</protein>
<keyword evidence="2 4" id="KW-0378">Hydrolase</keyword>
<dbReference type="PROSITE" id="PS51462">
    <property type="entry name" value="NUDIX"/>
    <property type="match status" value="1"/>
</dbReference>
<evidence type="ECO:0000259" key="3">
    <source>
        <dbReference type="PROSITE" id="PS51462"/>
    </source>
</evidence>
<evidence type="ECO:0000256" key="1">
    <source>
        <dbReference type="ARBA" id="ARBA00001946"/>
    </source>
</evidence>
<comment type="cofactor">
    <cofactor evidence="1">
        <name>Mg(2+)</name>
        <dbReference type="ChEBI" id="CHEBI:18420"/>
    </cofactor>
</comment>
<dbReference type="Proteomes" id="UP000246104">
    <property type="component" value="Unassembled WGS sequence"/>
</dbReference>
<dbReference type="PANTHER" id="PTHR43046">
    <property type="entry name" value="GDP-MANNOSE MANNOSYL HYDROLASE"/>
    <property type="match status" value="1"/>
</dbReference>
<evidence type="ECO:0000313" key="5">
    <source>
        <dbReference type="Proteomes" id="UP000246104"/>
    </source>
</evidence>
<sequence>MVPLSKDRFKQVTGVFLILRRANQILLARRFQTGYGDGEFSFPAGHLEEGESILTALVRESKEEIGVTIDPFRCHFVHVLHLLTNRASTNFFFEVKEWDGVPTICEPDKCDELRWVDIDDLPDNTIDYIREVIDCYKNQISYHEIGWE</sequence>